<keyword evidence="3 7" id="KW-0812">Transmembrane</keyword>
<accession>A0A4R4RU53</accession>
<evidence type="ECO:0000256" key="1">
    <source>
        <dbReference type="ARBA" id="ARBA00004651"/>
    </source>
</evidence>
<proteinExistence type="inferred from homology"/>
<evidence type="ECO:0000256" key="3">
    <source>
        <dbReference type="ARBA" id="ARBA00022692"/>
    </source>
</evidence>
<comment type="caution">
    <text evidence="9">The sequence shown here is derived from an EMBL/GenBank/DDBJ whole genome shotgun (WGS) entry which is preliminary data.</text>
</comment>
<feature type="transmembrane region" description="Helical" evidence="7">
    <location>
        <begin position="18"/>
        <end position="39"/>
    </location>
</feature>
<feature type="transmembrane region" description="Helical" evidence="7">
    <location>
        <begin position="111"/>
        <end position="133"/>
    </location>
</feature>
<dbReference type="EMBL" id="SMKL01000008">
    <property type="protein sequence ID" value="TDC53611.1"/>
    <property type="molecule type" value="Genomic_DNA"/>
</dbReference>
<dbReference type="AlphaFoldDB" id="A0A4R4RU53"/>
<sequence>MTVFDLALRSLRHRTGGFVASFLSMFLGAIVIMSFAAMFDTAGGAGVDAVSEETLITMASVVGGWGLVIVLFAVISTMTLSVRQRAGEMALLKSVGATPFQVGRMIVGETLVVAVAASLLALPLAAGGGWFLLEMLQETGQVADGVGYAFGSAALSIGIGVTLLASVGGAAVAARRAVRMRATEAMTAASIETGRMSRKRVIAAIVFLAAGLNCGILTATLFDGKGIDAMQTAGQASIWFSIGLALLGPVLVRPVTAALAGPLRLVGGAGGYLAVENVRRRTQQMAGALMPIILFTGIATGTLYMQSIENGAPPAAGSSIPPDEAQAIETLNFVVVGMLSVFAAIMVINTLVAATTYRRREFGQQRLVGSTPPQVLGMVGMEGVVLAAAGVLFGSIGSIVTVFPYSLARTGELLPDTTLAIYLGIVSVAATLTLASCLGAARKAIRVPAVQAVAV</sequence>
<feature type="transmembrane region" description="Helical" evidence="7">
    <location>
        <begin position="59"/>
        <end position="82"/>
    </location>
</feature>
<keyword evidence="2" id="KW-1003">Cell membrane</keyword>
<feature type="transmembrane region" description="Helical" evidence="7">
    <location>
        <begin position="331"/>
        <end position="354"/>
    </location>
</feature>
<evidence type="ECO:0000259" key="8">
    <source>
        <dbReference type="Pfam" id="PF02687"/>
    </source>
</evidence>
<protein>
    <submittedName>
        <fullName evidence="9">FtsX-like permease family protein</fullName>
    </submittedName>
</protein>
<keyword evidence="10" id="KW-1185">Reference proteome</keyword>
<dbReference type="OrthoDB" id="3223244at2"/>
<evidence type="ECO:0000313" key="9">
    <source>
        <dbReference type="EMBL" id="TDC53611.1"/>
    </source>
</evidence>
<feature type="transmembrane region" description="Helical" evidence="7">
    <location>
        <begin position="153"/>
        <end position="174"/>
    </location>
</feature>
<dbReference type="PANTHER" id="PTHR30572:SF4">
    <property type="entry name" value="ABC TRANSPORTER PERMEASE YTRF"/>
    <property type="match status" value="1"/>
</dbReference>
<name>A0A4R4RU53_9ACTN</name>
<dbReference type="GO" id="GO:0005886">
    <property type="term" value="C:plasma membrane"/>
    <property type="evidence" value="ECO:0007669"/>
    <property type="project" value="UniProtKB-SubCell"/>
</dbReference>
<reference evidence="9 10" key="1">
    <citation type="submission" date="2019-02" db="EMBL/GenBank/DDBJ databases">
        <title>Draft genome sequences of novel Actinobacteria.</title>
        <authorList>
            <person name="Sahin N."/>
            <person name="Ay H."/>
            <person name="Saygin H."/>
        </authorList>
    </citation>
    <scope>NUCLEOTIDE SEQUENCE [LARGE SCALE GENOMIC DNA]</scope>
    <source>
        <strain evidence="9 10">KC603</strain>
    </source>
</reference>
<dbReference type="RefSeq" id="WP_131980117.1">
    <property type="nucleotide sequence ID" value="NZ_SMKL01000008.1"/>
</dbReference>
<comment type="similarity">
    <text evidence="6">Belongs to the ABC-4 integral membrane protein family.</text>
</comment>
<feature type="domain" description="ABC3 transporter permease C-terminal" evidence="8">
    <location>
        <begin position="334"/>
        <end position="446"/>
    </location>
</feature>
<comment type="subcellular location">
    <subcellularLocation>
        <location evidence="1">Cell membrane</location>
        <topology evidence="1">Multi-pass membrane protein</topology>
    </subcellularLocation>
</comment>
<feature type="transmembrane region" description="Helical" evidence="7">
    <location>
        <begin position="201"/>
        <end position="222"/>
    </location>
</feature>
<evidence type="ECO:0000256" key="5">
    <source>
        <dbReference type="ARBA" id="ARBA00023136"/>
    </source>
</evidence>
<feature type="transmembrane region" description="Helical" evidence="7">
    <location>
        <begin position="419"/>
        <end position="441"/>
    </location>
</feature>
<dbReference type="Proteomes" id="UP000295621">
    <property type="component" value="Unassembled WGS sequence"/>
</dbReference>
<dbReference type="PANTHER" id="PTHR30572">
    <property type="entry name" value="MEMBRANE COMPONENT OF TRANSPORTER-RELATED"/>
    <property type="match status" value="1"/>
</dbReference>
<keyword evidence="4 7" id="KW-1133">Transmembrane helix</keyword>
<evidence type="ECO:0000256" key="2">
    <source>
        <dbReference type="ARBA" id="ARBA00022475"/>
    </source>
</evidence>
<evidence type="ECO:0000313" key="10">
    <source>
        <dbReference type="Proteomes" id="UP000295621"/>
    </source>
</evidence>
<dbReference type="Pfam" id="PF02687">
    <property type="entry name" value="FtsX"/>
    <property type="match status" value="2"/>
</dbReference>
<dbReference type="GO" id="GO:0022857">
    <property type="term" value="F:transmembrane transporter activity"/>
    <property type="evidence" value="ECO:0007669"/>
    <property type="project" value="TreeGrafter"/>
</dbReference>
<dbReference type="InterPro" id="IPR050250">
    <property type="entry name" value="Macrolide_Exporter_MacB"/>
</dbReference>
<dbReference type="InterPro" id="IPR003838">
    <property type="entry name" value="ABC3_permease_C"/>
</dbReference>
<evidence type="ECO:0000256" key="7">
    <source>
        <dbReference type="SAM" id="Phobius"/>
    </source>
</evidence>
<organism evidence="9 10">
    <name type="scientific">Jiangella ureilytica</name>
    <dbReference type="NCBI Taxonomy" id="2530374"/>
    <lineage>
        <taxon>Bacteria</taxon>
        <taxon>Bacillati</taxon>
        <taxon>Actinomycetota</taxon>
        <taxon>Actinomycetes</taxon>
        <taxon>Jiangellales</taxon>
        <taxon>Jiangellaceae</taxon>
        <taxon>Jiangella</taxon>
    </lineage>
</organism>
<keyword evidence="5 7" id="KW-0472">Membrane</keyword>
<feature type="domain" description="ABC3 transporter permease C-terminal" evidence="8">
    <location>
        <begin position="66"/>
        <end position="180"/>
    </location>
</feature>
<feature type="transmembrane region" description="Helical" evidence="7">
    <location>
        <begin position="375"/>
        <end position="399"/>
    </location>
</feature>
<evidence type="ECO:0000256" key="4">
    <source>
        <dbReference type="ARBA" id="ARBA00022989"/>
    </source>
</evidence>
<gene>
    <name evidence="9" type="ORF">E1212_05430</name>
</gene>
<evidence type="ECO:0000256" key="6">
    <source>
        <dbReference type="ARBA" id="ARBA00038076"/>
    </source>
</evidence>
<feature type="transmembrane region" description="Helical" evidence="7">
    <location>
        <begin position="234"/>
        <end position="252"/>
    </location>
</feature>
<feature type="transmembrane region" description="Helical" evidence="7">
    <location>
        <begin position="286"/>
        <end position="305"/>
    </location>
</feature>